<evidence type="ECO:0000256" key="1">
    <source>
        <dbReference type="SAM" id="Coils"/>
    </source>
</evidence>
<evidence type="ECO:0000259" key="3">
    <source>
        <dbReference type="PROSITE" id="PS50883"/>
    </source>
</evidence>
<dbReference type="Gene3D" id="3.20.20.450">
    <property type="entry name" value="EAL domain"/>
    <property type="match status" value="1"/>
</dbReference>
<dbReference type="PANTHER" id="PTHR44757:SF2">
    <property type="entry name" value="BIOFILM ARCHITECTURE MAINTENANCE PROTEIN MBAA"/>
    <property type="match status" value="1"/>
</dbReference>
<protein>
    <submittedName>
        <fullName evidence="5">Diguanylate cyclase (GGDEF)-like protein</fullName>
    </submittedName>
</protein>
<dbReference type="InterPro" id="IPR035919">
    <property type="entry name" value="EAL_sf"/>
</dbReference>
<keyword evidence="2" id="KW-0472">Membrane</keyword>
<feature type="domain" description="EAL" evidence="3">
    <location>
        <begin position="355"/>
        <end position="609"/>
    </location>
</feature>
<feature type="transmembrane region" description="Helical" evidence="2">
    <location>
        <begin position="80"/>
        <end position="100"/>
    </location>
</feature>
<dbReference type="SMART" id="SM00052">
    <property type="entry name" value="EAL"/>
    <property type="match status" value="1"/>
</dbReference>
<dbReference type="CDD" id="cd01948">
    <property type="entry name" value="EAL"/>
    <property type="match status" value="1"/>
</dbReference>
<keyword evidence="6" id="KW-1185">Reference proteome</keyword>
<dbReference type="Proteomes" id="UP000248132">
    <property type="component" value="Unassembled WGS sequence"/>
</dbReference>
<keyword evidence="2" id="KW-0812">Transmembrane</keyword>
<organism evidence="5 6">
    <name type="scientific">Ruminiclostridium sufflavum DSM 19573</name>
    <dbReference type="NCBI Taxonomy" id="1121337"/>
    <lineage>
        <taxon>Bacteria</taxon>
        <taxon>Bacillati</taxon>
        <taxon>Bacillota</taxon>
        <taxon>Clostridia</taxon>
        <taxon>Eubacteriales</taxon>
        <taxon>Oscillospiraceae</taxon>
        <taxon>Ruminiclostridium</taxon>
    </lineage>
</organism>
<dbReference type="SUPFAM" id="SSF55073">
    <property type="entry name" value="Nucleotide cyclase"/>
    <property type="match status" value="1"/>
</dbReference>
<dbReference type="AlphaFoldDB" id="A0A318Y6A4"/>
<keyword evidence="2" id="KW-1133">Transmembrane helix</keyword>
<dbReference type="InterPro" id="IPR043128">
    <property type="entry name" value="Rev_trsase/Diguanyl_cyclase"/>
</dbReference>
<dbReference type="PROSITE" id="PS50883">
    <property type="entry name" value="EAL"/>
    <property type="match status" value="1"/>
</dbReference>
<dbReference type="NCBIfam" id="TIGR00254">
    <property type="entry name" value="GGDEF"/>
    <property type="match status" value="1"/>
</dbReference>
<dbReference type="InterPro" id="IPR029787">
    <property type="entry name" value="Nucleotide_cyclase"/>
</dbReference>
<sequence>MPNRTDDNFLNRYFEKKEHLFESKYMSYFKIVTCILCLIIYLFIIVIEIRTTSDTVTGILAQFQVMISVYLVVSAVKNGYIIGVSINVIQFLLVAVNVFSRGNVRSAPGMILPICTIITITIIYFFSKRLNQKYEEIKEQKEELVTLYEELAVTEGELFNQNKQLLEYNQDMKENEEKLNYLAFFDVLTELPNRKMIINRLDILITLSLEKKMKFAMIFIDLDNFKRINDSMGHHAGDLLLQDVALRLKAVIHTDDMLGRLGGDEFALIIQRQLEEDEILEYIESLRKEILHKFYIENTELTISASFGISVYPRDGDNSTDLLKCSDTAMYKVKEDGKNGVQFFNKEMKDKIYMRMELEKRLLASIENNELYLVYQPQYCSDTKQLRGFETLIRWNSPELGFVSPVQFIPVAEETKFINYMGKWILKTACAKFKKLQDKYNFNAILSVNISAVQIMEPSFVQMIKGVLEETGVHPYNLEIEITESIFISSMEYVIGVLNELKDMGINIALDDFGTGYSSLSYLQLLPIDTLKIDKVFIDSIVGKGLEKHIVGPIISLVHQLDISVVAEGVENSIQLDYLKEQRCDCIQGYIWGKPLNDDDLNKLLFQLTSGNSKENTVESRQELLGESIGEAI</sequence>
<reference evidence="5 6" key="1">
    <citation type="submission" date="2018-06" db="EMBL/GenBank/DDBJ databases">
        <title>Genomic Encyclopedia of Type Strains, Phase I: the one thousand microbial genomes (KMG-I) project.</title>
        <authorList>
            <person name="Kyrpides N."/>
        </authorList>
    </citation>
    <scope>NUCLEOTIDE SEQUENCE [LARGE SCALE GENOMIC DNA]</scope>
    <source>
        <strain evidence="5 6">DSM 19573</strain>
    </source>
</reference>
<evidence type="ECO:0000259" key="4">
    <source>
        <dbReference type="PROSITE" id="PS50887"/>
    </source>
</evidence>
<comment type="caution">
    <text evidence="5">The sequence shown here is derived from an EMBL/GenBank/DDBJ whole genome shotgun (WGS) entry which is preliminary data.</text>
</comment>
<dbReference type="InterPro" id="IPR000160">
    <property type="entry name" value="GGDEF_dom"/>
</dbReference>
<feature type="transmembrane region" description="Helical" evidence="2">
    <location>
        <begin position="106"/>
        <end position="126"/>
    </location>
</feature>
<feature type="transmembrane region" description="Helical" evidence="2">
    <location>
        <begin position="27"/>
        <end position="49"/>
    </location>
</feature>
<dbReference type="InterPro" id="IPR001633">
    <property type="entry name" value="EAL_dom"/>
</dbReference>
<evidence type="ECO:0000256" key="2">
    <source>
        <dbReference type="SAM" id="Phobius"/>
    </source>
</evidence>
<evidence type="ECO:0000313" key="5">
    <source>
        <dbReference type="EMBL" id="PYG87561.1"/>
    </source>
</evidence>
<keyword evidence="1" id="KW-0175">Coiled coil</keyword>
<accession>A0A318Y6A4</accession>
<name>A0A318Y6A4_9FIRM</name>
<proteinExistence type="predicted"/>
<dbReference type="EMBL" id="QKMR01000010">
    <property type="protein sequence ID" value="PYG87561.1"/>
    <property type="molecule type" value="Genomic_DNA"/>
</dbReference>
<dbReference type="SMART" id="SM00267">
    <property type="entry name" value="GGDEF"/>
    <property type="match status" value="1"/>
</dbReference>
<gene>
    <name evidence="5" type="ORF">LY28_01929</name>
</gene>
<dbReference type="InterPro" id="IPR052155">
    <property type="entry name" value="Biofilm_reg_signaling"/>
</dbReference>
<dbReference type="Pfam" id="PF00990">
    <property type="entry name" value="GGDEF"/>
    <property type="match status" value="1"/>
</dbReference>
<evidence type="ECO:0000313" key="6">
    <source>
        <dbReference type="Proteomes" id="UP000248132"/>
    </source>
</evidence>
<dbReference type="CDD" id="cd01949">
    <property type="entry name" value="GGDEF"/>
    <property type="match status" value="1"/>
</dbReference>
<feature type="coiled-coil region" evidence="1">
    <location>
        <begin position="127"/>
        <end position="178"/>
    </location>
</feature>
<dbReference type="RefSeq" id="WP_110461966.1">
    <property type="nucleotide sequence ID" value="NZ_QKMR01000010.1"/>
</dbReference>
<dbReference type="Pfam" id="PF00563">
    <property type="entry name" value="EAL"/>
    <property type="match status" value="1"/>
</dbReference>
<dbReference type="SUPFAM" id="SSF141868">
    <property type="entry name" value="EAL domain-like"/>
    <property type="match status" value="1"/>
</dbReference>
<feature type="transmembrane region" description="Helical" evidence="2">
    <location>
        <begin position="55"/>
        <end position="73"/>
    </location>
</feature>
<dbReference type="Gene3D" id="3.30.70.270">
    <property type="match status" value="1"/>
</dbReference>
<feature type="domain" description="GGDEF" evidence="4">
    <location>
        <begin position="213"/>
        <end position="346"/>
    </location>
</feature>
<dbReference type="OrthoDB" id="9762141at2"/>
<dbReference type="PROSITE" id="PS50887">
    <property type="entry name" value="GGDEF"/>
    <property type="match status" value="1"/>
</dbReference>
<dbReference type="PANTHER" id="PTHR44757">
    <property type="entry name" value="DIGUANYLATE CYCLASE DGCP"/>
    <property type="match status" value="1"/>
</dbReference>